<organism evidence="18">
    <name type="scientific">Chaetoceros debilis</name>
    <dbReference type="NCBI Taxonomy" id="122233"/>
    <lineage>
        <taxon>Eukaryota</taxon>
        <taxon>Sar</taxon>
        <taxon>Stramenopiles</taxon>
        <taxon>Ochrophyta</taxon>
        <taxon>Bacillariophyta</taxon>
        <taxon>Coscinodiscophyceae</taxon>
        <taxon>Chaetocerotophycidae</taxon>
        <taxon>Chaetocerotales</taxon>
        <taxon>Chaetocerotaceae</taxon>
        <taxon>Chaetoceros</taxon>
    </lineage>
</organism>
<evidence type="ECO:0000259" key="17">
    <source>
        <dbReference type="PROSITE" id="PS50089"/>
    </source>
</evidence>
<evidence type="ECO:0000256" key="12">
    <source>
        <dbReference type="ARBA" id="ARBA00022786"/>
    </source>
</evidence>
<evidence type="ECO:0000256" key="11">
    <source>
        <dbReference type="ARBA" id="ARBA00022771"/>
    </source>
</evidence>
<dbReference type="PROSITE" id="PS50089">
    <property type="entry name" value="ZF_RING_2"/>
    <property type="match status" value="1"/>
</dbReference>
<comment type="similarity">
    <text evidence="4 15">Belongs to the LTN1 family.</text>
</comment>
<name>A0A7S3Q3Y5_9STRA</name>
<keyword evidence="9 15" id="KW-0479">Metal-binding</keyword>
<evidence type="ECO:0000256" key="16">
    <source>
        <dbReference type="SAM" id="MobiDB-lite"/>
    </source>
</evidence>
<keyword evidence="13 15" id="KW-0862">Zinc</keyword>
<feature type="region of interest" description="Disordered" evidence="16">
    <location>
        <begin position="243"/>
        <end position="273"/>
    </location>
</feature>
<dbReference type="InterPro" id="IPR013083">
    <property type="entry name" value="Znf_RING/FYVE/PHD"/>
</dbReference>
<protein>
    <recommendedName>
        <fullName evidence="6 15">E3 ubiquitin-protein ligase listerin</fullName>
        <ecNumber evidence="5 15">2.3.2.27</ecNumber>
    </recommendedName>
    <alternativeName>
        <fullName evidence="15">RING-type E3 ubiquitin transferase listerin</fullName>
    </alternativeName>
</protein>
<comment type="subcellular location">
    <subcellularLocation>
        <location evidence="2">Cytoplasm</location>
        <location evidence="2">Cytosol</location>
    </subcellularLocation>
</comment>
<dbReference type="GO" id="GO:0061630">
    <property type="term" value="F:ubiquitin protein ligase activity"/>
    <property type="evidence" value="ECO:0007669"/>
    <property type="project" value="UniProtKB-UniRule"/>
</dbReference>
<dbReference type="InterPro" id="IPR016024">
    <property type="entry name" value="ARM-type_fold"/>
</dbReference>
<evidence type="ECO:0000256" key="14">
    <source>
        <dbReference type="PROSITE-ProRule" id="PRU00175"/>
    </source>
</evidence>
<dbReference type="GO" id="GO:0072344">
    <property type="term" value="P:rescue of stalled ribosome"/>
    <property type="evidence" value="ECO:0007669"/>
    <property type="project" value="UniProtKB-UniRule"/>
</dbReference>
<evidence type="ECO:0000256" key="2">
    <source>
        <dbReference type="ARBA" id="ARBA00004514"/>
    </source>
</evidence>
<dbReference type="UniPathway" id="UPA00143"/>
<keyword evidence="8 15" id="KW-0808">Transferase</keyword>
<keyword evidence="11 14" id="KW-0863">Zinc-finger</keyword>
<evidence type="ECO:0000256" key="5">
    <source>
        <dbReference type="ARBA" id="ARBA00012483"/>
    </source>
</evidence>
<evidence type="ECO:0000256" key="3">
    <source>
        <dbReference type="ARBA" id="ARBA00004906"/>
    </source>
</evidence>
<evidence type="ECO:0000256" key="8">
    <source>
        <dbReference type="ARBA" id="ARBA00022679"/>
    </source>
</evidence>
<dbReference type="Gene3D" id="3.30.40.10">
    <property type="entry name" value="Zinc/RING finger domain, C3HC4 (zinc finger)"/>
    <property type="match status" value="1"/>
</dbReference>
<keyword evidence="7" id="KW-0963">Cytoplasm</keyword>
<comment type="catalytic activity">
    <reaction evidence="1 15">
        <text>S-ubiquitinyl-[E2 ubiquitin-conjugating enzyme]-L-cysteine + [acceptor protein]-L-lysine = [E2 ubiquitin-conjugating enzyme]-L-cysteine + N(6)-ubiquitinyl-[acceptor protein]-L-lysine.</text>
        <dbReference type="EC" id="2.3.2.27"/>
    </reaction>
</comment>
<evidence type="ECO:0000256" key="13">
    <source>
        <dbReference type="ARBA" id="ARBA00022833"/>
    </source>
</evidence>
<dbReference type="SUPFAM" id="SSF57850">
    <property type="entry name" value="RING/U-box"/>
    <property type="match status" value="1"/>
</dbReference>
<keyword evidence="10" id="KW-0677">Repeat</keyword>
<dbReference type="GO" id="GO:0043023">
    <property type="term" value="F:ribosomal large subunit binding"/>
    <property type="evidence" value="ECO:0007669"/>
    <property type="project" value="TreeGrafter"/>
</dbReference>
<reference evidence="18" key="1">
    <citation type="submission" date="2021-01" db="EMBL/GenBank/DDBJ databases">
        <authorList>
            <person name="Corre E."/>
            <person name="Pelletier E."/>
            <person name="Niang G."/>
            <person name="Scheremetjew M."/>
            <person name="Finn R."/>
            <person name="Kale V."/>
            <person name="Holt S."/>
            <person name="Cochrane G."/>
            <person name="Meng A."/>
            <person name="Brown T."/>
            <person name="Cohen L."/>
        </authorList>
    </citation>
    <scope>NUCLEOTIDE SEQUENCE</scope>
    <source>
        <strain evidence="18">MM31A-1</strain>
    </source>
</reference>
<dbReference type="InterPro" id="IPR001841">
    <property type="entry name" value="Znf_RING"/>
</dbReference>
<evidence type="ECO:0000256" key="7">
    <source>
        <dbReference type="ARBA" id="ARBA00022490"/>
    </source>
</evidence>
<dbReference type="SUPFAM" id="SSF48371">
    <property type="entry name" value="ARM repeat"/>
    <property type="match status" value="1"/>
</dbReference>
<evidence type="ECO:0000256" key="15">
    <source>
        <dbReference type="RuleBase" id="RU367090"/>
    </source>
</evidence>
<dbReference type="InterPro" id="IPR039795">
    <property type="entry name" value="LTN1/Rkr1"/>
</dbReference>
<evidence type="ECO:0000313" key="18">
    <source>
        <dbReference type="EMBL" id="CAE0464408.1"/>
    </source>
</evidence>
<dbReference type="PANTHER" id="PTHR12389:SF0">
    <property type="entry name" value="E3 UBIQUITIN-PROTEIN LIGASE LISTERIN"/>
    <property type="match status" value="1"/>
</dbReference>
<comment type="pathway">
    <text evidence="3 15">Protein modification; protein ubiquitination.</text>
</comment>
<dbReference type="InterPro" id="IPR054478">
    <property type="entry name" value="LTN1_UBC"/>
</dbReference>
<dbReference type="GO" id="GO:0008270">
    <property type="term" value="F:zinc ion binding"/>
    <property type="evidence" value="ECO:0007669"/>
    <property type="project" value="UniProtKB-KW"/>
</dbReference>
<proteinExistence type="inferred from homology"/>
<dbReference type="InterPro" id="IPR054477">
    <property type="entry name" value="LTN1_E3_ligase_6th"/>
</dbReference>
<evidence type="ECO:0000256" key="9">
    <source>
        <dbReference type="ARBA" id="ARBA00022723"/>
    </source>
</evidence>
<evidence type="ECO:0000256" key="10">
    <source>
        <dbReference type="ARBA" id="ARBA00022737"/>
    </source>
</evidence>
<comment type="subunit">
    <text evidence="15">Component of the ribosome quality control complex (RQC).</text>
</comment>
<dbReference type="InterPro" id="IPR054476">
    <property type="entry name" value="Ltn1_N"/>
</dbReference>
<dbReference type="GO" id="GO:1990116">
    <property type="term" value="P:ribosome-associated ubiquitin-dependent protein catabolic process"/>
    <property type="evidence" value="ECO:0007669"/>
    <property type="project" value="UniProtKB-UniRule"/>
</dbReference>
<dbReference type="GO" id="GO:0005829">
    <property type="term" value="C:cytosol"/>
    <property type="evidence" value="ECO:0007669"/>
    <property type="project" value="UniProtKB-SubCell"/>
</dbReference>
<dbReference type="GO" id="GO:0016567">
    <property type="term" value="P:protein ubiquitination"/>
    <property type="evidence" value="ECO:0007669"/>
    <property type="project" value="UniProtKB-UniPathway"/>
</dbReference>
<evidence type="ECO:0000256" key="6">
    <source>
        <dbReference type="ARBA" id="ARBA00017157"/>
    </source>
</evidence>
<dbReference type="PANTHER" id="PTHR12389">
    <property type="entry name" value="ZINC FINGER PROTEIN 294"/>
    <property type="match status" value="1"/>
</dbReference>
<dbReference type="CDD" id="cd16491">
    <property type="entry name" value="RING-CH-C4HC3_LTN1"/>
    <property type="match status" value="1"/>
</dbReference>
<feature type="compositionally biased region" description="Basic and acidic residues" evidence="16">
    <location>
        <begin position="243"/>
        <end position="263"/>
    </location>
</feature>
<dbReference type="Pfam" id="PF22958">
    <property type="entry name" value="Ltn1_1st"/>
    <property type="match status" value="2"/>
</dbReference>
<keyword evidence="12 15" id="KW-0833">Ubl conjugation pathway</keyword>
<evidence type="ECO:0000256" key="1">
    <source>
        <dbReference type="ARBA" id="ARBA00000900"/>
    </source>
</evidence>
<sequence>MGKEKRNADSSSKFTGFSAFASHTSAASTAVQLSHVKTSKLAERDTVASRSKLRPMPLFTGKNSELIQTFKRISKKDYITKTRAVSDISSYAYPCNADGEPCDSTISKPEQIAAFSHFFFLFRNKLIHDNNPSVRIGAMNVVASAMAHIPKACNILFRLDAENEREIGAIGNVIGWIYSSQSSQINEEAKIASRTWEALCSLLKDCDERPIEPLVKKCIVEHVESILQFSSRASNLAAALSVKRKDSQQKNNDNGKKGGELRSKISTLSMSESDKEEMEERFDRVLLVTLRAMECIIQEFPETKSNSNLKEHADGDTAEGFYHLFSNKSILWKHLNSGRAIFRRATFALVSRIAQDAVSLIHQTEVNLSSLLLNVLSSERDPANFVAMFEMILLFISSFRPHGISMAWETSKDHNSMKCCPGINVDGFMKSFAKVLRRACYGSPSNFWAPIMLPILALLPSSQHQLQFLNSLSNGKIAAVGTADTIAIVSAAAECSMYLLICTNKSDERKVEDEDVYKDSAQDISQTFLDSLSFYLSVSEGSTALFAAKEHLASVLSRGLFKLNNLSIDRNRCLFLEVRDWFWDKGIITALNATEDFELSGSRKITKLVRWMTSEKSRKEVDRVVLDDAMSFESTLRSFFWQSMLPVCQDSPSLEVLLLLQSIFYFTGIQHVFDSQHETKMISSTSCEAFCREVIIPLLSKPATSSKGKTWVTTMFNFFFFILNEIKDNINIGSIWEYYIDEVSSGSDLHTLFLGVSVLTSEWEELIESLHCHAFDQLATTVANDTEDRIQNPNDTNQIQDTESSFLRLCVGLDSSKKLMLVSSNVIQPWKDLTISSAYDYGYQGVCQRHVLLEVLFSLSEIHPSLIKPEDKMSLIKRAWYEGGASFYFVTSSVAFDESLCKNLVILGSTILKQQLNDEQDRGSIKANDIDSWCHRWAERASRLIELQQKYFAIAAAPLKTVGLEDLDVWRRAIEDGTESQQRDILFLCFVNLMKKIPIATRMDFFPVFSLLVHMLIVFAHDFKTERCDICLELFGGLDINRDAVISCLMPMVDFVSGRLESAEGSDDAVRCAVVVYDWLVGLILPKFIPNDVSQRSDDLEQTNISEGDIIWYVADTTRKNAPRVKATVKKVHRDDFPNLYFTIQFEESAKLTLKQTIASRLKKRQVDKNSALSNGVHEMTALLEERTITNVVKKYLDSPIDELKDVVAEILNISVSYFGFQGKQGIGTVRFQAIQAISKLDQEVITALSSENLDSIILERSLQSLSTALGHGILTVESHFNTSIMNYDGKSVLDALKRKVDGDDLSSFFRGIKSFSLCSAFITWIGVSVSSLMTIDNAAFLWELLDSLSSVLIEEDADGVASTCTNLLVMSRALKEMNRAMVSTKDVPKTETIASEQLCASNIIKLFIKSDTEQSSQQNSTEQVLPSWYLPLKDYIIAELEENSSVIQYGARTNTEGLLRSLNSPVKQWLAFHILQVSACSGCILFSIDQVELSEGTTNMLNFWQDGLVDEEAIEIEEDALNTAQWLPTDLMSFAESWDSTSGHNETIFIADLLRWYLCIDFLDSAGGANMQNRAHMTSYFGKTGAVTTLFELVLPFIQFKKHDRSSLFQCVSISSSESLTSNIESLCKTIMFRTIESMPTLCKMWWNDECPLALKSPVMKFVEAIVAPETLRRELNRMDKSSDLGEMVVRGNCISREISATYVQDECNISVMIRVPHSFPLRNVEVDCRKTLGVSEKRWRYWSLQIMRMLNGQDGSILDALLLWKQNVDKEFDGVEPCPVCYSVLCPKTHAMPNLECKTCNNRFHSSCLYKWFNSSGKNQCVLCQQPWSGTKVS</sequence>
<evidence type="ECO:0000256" key="4">
    <source>
        <dbReference type="ARBA" id="ARBA00007997"/>
    </source>
</evidence>
<dbReference type="GO" id="GO:1990112">
    <property type="term" value="C:RQC complex"/>
    <property type="evidence" value="ECO:0007669"/>
    <property type="project" value="UniProtKB-UniRule"/>
</dbReference>
<comment type="function">
    <text evidence="15">E3 ubiquitin-protein ligase. Component of the ribosome quality control complex (RQC), a ribosome-associated complex that mediates ubiquitination and extraction of incompletely synthesized nascent chains for proteasomal degradation.</text>
</comment>
<dbReference type="Pfam" id="PF22999">
    <property type="entry name" value="LTN1_E3_ligase_6th"/>
    <property type="match status" value="1"/>
</dbReference>
<feature type="domain" description="RING-type" evidence="17">
    <location>
        <begin position="1780"/>
        <end position="1827"/>
    </location>
</feature>
<dbReference type="FunFam" id="3.30.40.10:FF:000038">
    <property type="entry name" value="E3 ubiquitin-protein ligase listerin"/>
    <property type="match status" value="1"/>
</dbReference>
<accession>A0A7S3Q3Y5</accession>
<dbReference type="InterPro" id="IPR039804">
    <property type="entry name" value="RING-CH-C4HC3_LTN1"/>
</dbReference>
<dbReference type="EC" id="2.3.2.27" evidence="5 15"/>
<dbReference type="EMBL" id="HBIO01011884">
    <property type="protein sequence ID" value="CAE0464408.1"/>
    <property type="molecule type" value="Transcribed_RNA"/>
</dbReference>
<dbReference type="Pfam" id="PF23009">
    <property type="entry name" value="UBC_like"/>
    <property type="match status" value="1"/>
</dbReference>
<gene>
    <name evidence="18" type="ORF">CDEB00056_LOCUS9249</name>
</gene>